<evidence type="ECO:0000313" key="5">
    <source>
        <dbReference type="Proteomes" id="UP000572680"/>
    </source>
</evidence>
<dbReference type="InterPro" id="IPR009057">
    <property type="entry name" value="Homeodomain-like_sf"/>
</dbReference>
<dbReference type="EMBL" id="JACJIA010000014">
    <property type="protein sequence ID" value="MBA8956120.1"/>
    <property type="molecule type" value="Genomic_DNA"/>
</dbReference>
<dbReference type="RefSeq" id="WP_220510309.1">
    <property type="nucleotide sequence ID" value="NZ_BAAALP010000007.1"/>
</dbReference>
<dbReference type="PROSITE" id="PS01124">
    <property type="entry name" value="HTH_ARAC_FAMILY_2"/>
    <property type="match status" value="1"/>
</dbReference>
<keyword evidence="2" id="KW-0804">Transcription</keyword>
<dbReference type="PANTHER" id="PTHR11019">
    <property type="entry name" value="HTH-TYPE TRANSCRIPTIONAL REGULATOR NIMR"/>
    <property type="match status" value="1"/>
</dbReference>
<keyword evidence="5" id="KW-1185">Reference proteome</keyword>
<dbReference type="PANTHER" id="PTHR11019:SF159">
    <property type="entry name" value="TRANSCRIPTIONAL REGULATOR-RELATED"/>
    <property type="match status" value="1"/>
</dbReference>
<dbReference type="Gene3D" id="1.10.10.60">
    <property type="entry name" value="Homeodomain-like"/>
    <property type="match status" value="2"/>
</dbReference>
<proteinExistence type="predicted"/>
<dbReference type="GO" id="GO:0003700">
    <property type="term" value="F:DNA-binding transcription factor activity"/>
    <property type="evidence" value="ECO:0007669"/>
    <property type="project" value="InterPro"/>
</dbReference>
<organism evidence="4 5">
    <name type="scientific">Actinomadura namibiensis</name>
    <dbReference type="NCBI Taxonomy" id="182080"/>
    <lineage>
        <taxon>Bacteria</taxon>
        <taxon>Bacillati</taxon>
        <taxon>Actinomycetota</taxon>
        <taxon>Actinomycetes</taxon>
        <taxon>Streptosporangiales</taxon>
        <taxon>Thermomonosporaceae</taxon>
        <taxon>Actinomadura</taxon>
    </lineage>
</organism>
<comment type="caution">
    <text evidence="4">The sequence shown here is derived from an EMBL/GenBank/DDBJ whole genome shotgun (WGS) entry which is preliminary data.</text>
</comment>
<sequence length="247" mass="26645">MPTDALPRTCRLWLWPGQAVYTGPALDLTSHSGSVACLALALDGGFTVETSAGITPPVRSALIAPRQVHRLRADSARMRFCYLDPSTARLAACAASMRAGDAAVRTGHRREDDLISLDARPAEWLDMAAPPGPTVQDPRIRAAARRLLDDPSLTAAEAARRCGLSTSRFLRLFAAHTGTTFRRYRLWARMLLAARAIAERATLTDAAAEAGFASPSHFSDAFARMFGLRPSRLPALDITVMPPAAPR</sequence>
<evidence type="ECO:0000256" key="2">
    <source>
        <dbReference type="ARBA" id="ARBA00023163"/>
    </source>
</evidence>
<reference evidence="4 5" key="1">
    <citation type="submission" date="2020-08" db="EMBL/GenBank/DDBJ databases">
        <title>Genomic Encyclopedia of Type Strains, Phase IV (KMG-IV): sequencing the most valuable type-strain genomes for metagenomic binning, comparative biology and taxonomic classification.</title>
        <authorList>
            <person name="Goeker M."/>
        </authorList>
    </citation>
    <scope>NUCLEOTIDE SEQUENCE [LARGE SCALE GENOMIC DNA]</scope>
    <source>
        <strain evidence="4 5">DSM 44197</strain>
    </source>
</reference>
<evidence type="ECO:0000259" key="3">
    <source>
        <dbReference type="PROSITE" id="PS01124"/>
    </source>
</evidence>
<dbReference type="GO" id="GO:0043565">
    <property type="term" value="F:sequence-specific DNA binding"/>
    <property type="evidence" value="ECO:0007669"/>
    <property type="project" value="InterPro"/>
</dbReference>
<protein>
    <submittedName>
        <fullName evidence="4">AraC-like DNA-binding protein</fullName>
    </submittedName>
</protein>
<dbReference type="AlphaFoldDB" id="A0A7W3LXG1"/>
<accession>A0A7W3LXG1</accession>
<keyword evidence="4" id="KW-0238">DNA-binding</keyword>
<dbReference type="Pfam" id="PF12833">
    <property type="entry name" value="HTH_18"/>
    <property type="match status" value="1"/>
</dbReference>
<gene>
    <name evidence="4" type="ORF">HNR61_007802</name>
</gene>
<dbReference type="InterPro" id="IPR018060">
    <property type="entry name" value="HTH_AraC"/>
</dbReference>
<dbReference type="Proteomes" id="UP000572680">
    <property type="component" value="Unassembled WGS sequence"/>
</dbReference>
<evidence type="ECO:0000313" key="4">
    <source>
        <dbReference type="EMBL" id="MBA8956120.1"/>
    </source>
</evidence>
<evidence type="ECO:0000256" key="1">
    <source>
        <dbReference type="ARBA" id="ARBA00023015"/>
    </source>
</evidence>
<keyword evidence="1" id="KW-0805">Transcription regulation</keyword>
<name>A0A7W3LXG1_ACTNM</name>
<dbReference type="SMART" id="SM00342">
    <property type="entry name" value="HTH_ARAC"/>
    <property type="match status" value="1"/>
</dbReference>
<feature type="domain" description="HTH araC/xylS-type" evidence="3">
    <location>
        <begin position="138"/>
        <end position="236"/>
    </location>
</feature>
<dbReference type="SUPFAM" id="SSF46689">
    <property type="entry name" value="Homeodomain-like"/>
    <property type="match status" value="2"/>
</dbReference>